<evidence type="ECO:0000313" key="2">
    <source>
        <dbReference type="Proteomes" id="UP001165960"/>
    </source>
</evidence>
<comment type="caution">
    <text evidence="1">The sequence shown here is derived from an EMBL/GenBank/DDBJ whole genome shotgun (WGS) entry which is preliminary data.</text>
</comment>
<accession>A0ACC2S245</accession>
<sequence>MKSPAIALIAIVGYAKAKYPTKQLRAGPNHLGFNYKVPEPLQWSGAPKDFSEAHAVSGGVPSISCYKHATYEFCLRTLQKYLLLDEESPEQSKRSSKTWAYGNGVKLDDMNRFNTTKFLETHNYDPTRKACRNRKASPAIIERLYLLSLFRLELYFTGALKPNKTRDYFLRFPLVLEDGYCDSLHGFIEPSL</sequence>
<evidence type="ECO:0000313" key="1">
    <source>
        <dbReference type="EMBL" id="KAJ9056437.1"/>
    </source>
</evidence>
<name>A0ACC2S245_9FUNG</name>
<keyword evidence="2" id="KW-1185">Reference proteome</keyword>
<protein>
    <submittedName>
        <fullName evidence="1">Uncharacterized protein</fullName>
    </submittedName>
</protein>
<organism evidence="1 2">
    <name type="scientific">Entomophthora muscae</name>
    <dbReference type="NCBI Taxonomy" id="34485"/>
    <lineage>
        <taxon>Eukaryota</taxon>
        <taxon>Fungi</taxon>
        <taxon>Fungi incertae sedis</taxon>
        <taxon>Zoopagomycota</taxon>
        <taxon>Entomophthoromycotina</taxon>
        <taxon>Entomophthoromycetes</taxon>
        <taxon>Entomophthorales</taxon>
        <taxon>Entomophthoraceae</taxon>
        <taxon>Entomophthora</taxon>
    </lineage>
</organism>
<gene>
    <name evidence="1" type="ORF">DSO57_1033041</name>
</gene>
<dbReference type="Proteomes" id="UP001165960">
    <property type="component" value="Unassembled WGS sequence"/>
</dbReference>
<reference evidence="1" key="1">
    <citation type="submission" date="2022-04" db="EMBL/GenBank/DDBJ databases">
        <title>Genome of the entomopathogenic fungus Entomophthora muscae.</title>
        <authorList>
            <person name="Elya C."/>
            <person name="Lovett B.R."/>
            <person name="Lee E."/>
            <person name="Macias A.M."/>
            <person name="Hajek A.E."/>
            <person name="De Bivort B.L."/>
            <person name="Kasson M.T."/>
            <person name="De Fine Licht H.H."/>
            <person name="Stajich J.E."/>
        </authorList>
    </citation>
    <scope>NUCLEOTIDE SEQUENCE</scope>
    <source>
        <strain evidence="1">Berkeley</strain>
    </source>
</reference>
<proteinExistence type="predicted"/>
<dbReference type="EMBL" id="QTSX02005935">
    <property type="protein sequence ID" value="KAJ9056437.1"/>
    <property type="molecule type" value="Genomic_DNA"/>
</dbReference>